<evidence type="ECO:0000256" key="7">
    <source>
        <dbReference type="RuleBase" id="RU365072"/>
    </source>
</evidence>
<accession>A0A0C3F0U9</accession>
<evidence type="ECO:0000313" key="9">
    <source>
        <dbReference type="Proteomes" id="UP000054166"/>
    </source>
</evidence>
<reference evidence="9" key="2">
    <citation type="submission" date="2015-01" db="EMBL/GenBank/DDBJ databases">
        <title>Evolutionary Origins and Diversification of the Mycorrhizal Mutualists.</title>
        <authorList>
            <consortium name="DOE Joint Genome Institute"/>
            <consortium name="Mycorrhizal Genomics Consortium"/>
            <person name="Kohler A."/>
            <person name="Kuo A."/>
            <person name="Nagy L.G."/>
            <person name="Floudas D."/>
            <person name="Copeland A."/>
            <person name="Barry K.W."/>
            <person name="Cichocki N."/>
            <person name="Veneault-Fourrey C."/>
            <person name="LaButti K."/>
            <person name="Lindquist E.A."/>
            <person name="Lipzen A."/>
            <person name="Lundell T."/>
            <person name="Morin E."/>
            <person name="Murat C."/>
            <person name="Riley R."/>
            <person name="Ohm R."/>
            <person name="Sun H."/>
            <person name="Tunlid A."/>
            <person name="Henrissat B."/>
            <person name="Grigoriev I.V."/>
            <person name="Hibbett D.S."/>
            <person name="Martin F."/>
        </authorList>
    </citation>
    <scope>NUCLEOTIDE SEQUENCE [LARGE SCALE GENOMIC DNA]</scope>
    <source>
        <strain evidence="9">F 1598</strain>
    </source>
</reference>
<keyword evidence="4 7" id="KW-0811">Translocation</keyword>
<evidence type="ECO:0000256" key="5">
    <source>
        <dbReference type="ARBA" id="ARBA00023132"/>
    </source>
</evidence>
<comment type="similarity">
    <text evidence="7">Belongs to the nucleoporin Nup84/Nup107 family.</text>
</comment>
<reference evidence="8 9" key="1">
    <citation type="submission" date="2014-04" db="EMBL/GenBank/DDBJ databases">
        <authorList>
            <consortium name="DOE Joint Genome Institute"/>
            <person name="Kuo A."/>
            <person name="Tarkka M."/>
            <person name="Buscot F."/>
            <person name="Kohler A."/>
            <person name="Nagy L.G."/>
            <person name="Floudas D."/>
            <person name="Copeland A."/>
            <person name="Barry K.W."/>
            <person name="Cichocki N."/>
            <person name="Veneault-Fourrey C."/>
            <person name="LaButti K."/>
            <person name="Lindquist E.A."/>
            <person name="Lipzen A."/>
            <person name="Lundell T."/>
            <person name="Morin E."/>
            <person name="Murat C."/>
            <person name="Sun H."/>
            <person name="Tunlid A."/>
            <person name="Henrissat B."/>
            <person name="Grigoriev I.V."/>
            <person name="Hibbett D.S."/>
            <person name="Martin F."/>
            <person name="Nordberg H.P."/>
            <person name="Cantor M.N."/>
            <person name="Hua S.X."/>
        </authorList>
    </citation>
    <scope>NUCLEOTIDE SEQUENCE [LARGE SCALE GENOMIC DNA]</scope>
    <source>
        <strain evidence="8 9">F 1598</strain>
    </source>
</reference>
<dbReference type="InterPro" id="IPR007252">
    <property type="entry name" value="Nup84/Nup107"/>
</dbReference>
<dbReference type="GO" id="GO:0006406">
    <property type="term" value="P:mRNA export from nucleus"/>
    <property type="evidence" value="ECO:0007669"/>
    <property type="project" value="TreeGrafter"/>
</dbReference>
<comment type="subcellular location">
    <subcellularLocation>
        <location evidence="7">Nucleus</location>
        <location evidence="7">Nuclear pore complex</location>
    </subcellularLocation>
    <subcellularLocation>
        <location evidence="7">Nucleus membrane</location>
    </subcellularLocation>
</comment>
<evidence type="ECO:0000256" key="2">
    <source>
        <dbReference type="ARBA" id="ARBA00022816"/>
    </source>
</evidence>
<evidence type="ECO:0000256" key="6">
    <source>
        <dbReference type="ARBA" id="ARBA00023242"/>
    </source>
</evidence>
<dbReference type="OrthoDB" id="3098at2759"/>
<dbReference type="GO" id="GO:0000973">
    <property type="term" value="P:post-transcriptional tethering of RNA polymerase II gene DNA at nuclear periphery"/>
    <property type="evidence" value="ECO:0007669"/>
    <property type="project" value="TreeGrafter"/>
</dbReference>
<organism evidence="8 9">
    <name type="scientific">Piloderma croceum (strain F 1598)</name>
    <dbReference type="NCBI Taxonomy" id="765440"/>
    <lineage>
        <taxon>Eukaryota</taxon>
        <taxon>Fungi</taxon>
        <taxon>Dikarya</taxon>
        <taxon>Basidiomycota</taxon>
        <taxon>Agaricomycotina</taxon>
        <taxon>Agaricomycetes</taxon>
        <taxon>Agaricomycetidae</taxon>
        <taxon>Atheliales</taxon>
        <taxon>Atheliaceae</taxon>
        <taxon>Piloderma</taxon>
    </lineage>
</organism>
<sequence>MSEALYASCAEVLSLCQSMKDDLAALLDPETGFAPRLRQICRDQLAEFEDNLDERAHPEELAALRMEENTWGLLQALIPARKTDPEPVPKPHELLALNPYTPTATLAQSIMNASPLLSELVVVREWLHETAPQPRHPEATTGYWKFTKYSVMQALRTGSGRDGLVREMDPDAINREEGRTLAADDASYEKSLAQALYSYIRAGRLDDAVDLCRKAHQPWRSASIRGSLLFSWKAIANEQHDDDAMDDDDSGWQGNRHRKLWKSTCTRAALNPSLSDPERVLYASLAPSPQTSAVLKSACRTWEDHLWAQISVMCEEKQNSEMLKLGGGFWDGGLDVVEKGVLGKGGHAGDPDEEEEWESEAVSALESLGSVNVLDGPPADHAFHVSQLNIILGRTDPLLEVFADGLREGNYDPASIEYPTMTRFFAHLCLYLQMIDIPVAPLATQVILEAYLQVLEAAGERDLIAMYAGALGDNAVDRYAMFLTSLELSADIDERRLALTRARDHGLDMDRVAIATAERTIEKAFEILPPLKGPLPSIIALQPPPSDAEKLLLRSIEWTTFLEATYNTGLEQANVILRYFLGSGRIPAAELLLGMLPLELASISEPEDHATEYLHYRQFFSIWETLARVVECQSLEVQHMNKDTRAAWLKDYTGLIDQAHEQIVQLLTSEWLVSDVEDTSGDQRRRDLIRIRQIYIPELVIRLHSLLVSSRHVSPPKAGSANYLKLALDLANIVADSRYKIYEDFVNQDGRRLGDYLEAVRQAILRGLEGGGSDPFRIILS</sequence>
<dbReference type="InParanoid" id="A0A0C3F0U9"/>
<evidence type="ECO:0000256" key="3">
    <source>
        <dbReference type="ARBA" id="ARBA00022927"/>
    </source>
</evidence>
<name>A0A0C3F0U9_PILCF</name>
<dbReference type="FunCoup" id="A0A0C3F0U9">
    <property type="interactions" value="614"/>
</dbReference>
<keyword evidence="5 7" id="KW-0906">Nuclear pore complex</keyword>
<proteinExistence type="inferred from homology"/>
<comment type="subunit">
    <text evidence="7">Part of the nuclear pore complex (NPC).</text>
</comment>
<keyword evidence="1 7" id="KW-0813">Transport</keyword>
<comment type="function">
    <text evidence="7">Functions as a component of the nuclear pore complex (NPC).</text>
</comment>
<dbReference type="PANTHER" id="PTHR13003">
    <property type="entry name" value="NUP107-RELATED"/>
    <property type="match status" value="1"/>
</dbReference>
<dbReference type="AlphaFoldDB" id="A0A0C3F0U9"/>
<dbReference type="STRING" id="765440.A0A0C3F0U9"/>
<keyword evidence="6 7" id="KW-0539">Nucleus</keyword>
<keyword evidence="7" id="KW-0472">Membrane</keyword>
<dbReference type="EMBL" id="KN833074">
    <property type="protein sequence ID" value="KIM73774.1"/>
    <property type="molecule type" value="Genomic_DNA"/>
</dbReference>
<dbReference type="GO" id="GO:0031080">
    <property type="term" value="C:nuclear pore outer ring"/>
    <property type="evidence" value="ECO:0007669"/>
    <property type="project" value="TreeGrafter"/>
</dbReference>
<gene>
    <name evidence="8" type="ORF">PILCRDRAFT_828825</name>
</gene>
<dbReference type="Gene3D" id="1.10.3450.20">
    <property type="match status" value="1"/>
</dbReference>
<keyword evidence="9" id="KW-1185">Reference proteome</keyword>
<dbReference type="Proteomes" id="UP000054166">
    <property type="component" value="Unassembled WGS sequence"/>
</dbReference>
<protein>
    <recommendedName>
        <fullName evidence="7">Nuclear pore complex protein</fullName>
    </recommendedName>
</protein>
<dbReference type="PANTHER" id="PTHR13003:SF2">
    <property type="entry name" value="NUCLEAR PORE COMPLEX PROTEIN NUP107"/>
    <property type="match status" value="1"/>
</dbReference>
<dbReference type="GO" id="GO:0031965">
    <property type="term" value="C:nuclear membrane"/>
    <property type="evidence" value="ECO:0007669"/>
    <property type="project" value="UniProtKB-SubCell"/>
</dbReference>
<dbReference type="HOGENOM" id="CLU_012944_0_0_1"/>
<evidence type="ECO:0000256" key="4">
    <source>
        <dbReference type="ARBA" id="ARBA00023010"/>
    </source>
</evidence>
<dbReference type="GO" id="GO:0006606">
    <property type="term" value="P:protein import into nucleus"/>
    <property type="evidence" value="ECO:0007669"/>
    <property type="project" value="TreeGrafter"/>
</dbReference>
<keyword evidence="3" id="KW-0653">Protein transport</keyword>
<dbReference type="Pfam" id="PF04121">
    <property type="entry name" value="Nup84_Nup100"/>
    <property type="match status" value="1"/>
</dbReference>
<evidence type="ECO:0000313" key="8">
    <source>
        <dbReference type="EMBL" id="KIM73774.1"/>
    </source>
</evidence>
<dbReference type="GO" id="GO:0017056">
    <property type="term" value="F:structural constituent of nuclear pore"/>
    <property type="evidence" value="ECO:0007669"/>
    <property type="project" value="UniProtKB-UniRule"/>
</dbReference>
<dbReference type="Gene3D" id="1.20.190.50">
    <property type="match status" value="1"/>
</dbReference>
<keyword evidence="2" id="KW-0509">mRNA transport</keyword>
<evidence type="ECO:0000256" key="1">
    <source>
        <dbReference type="ARBA" id="ARBA00022448"/>
    </source>
</evidence>